<dbReference type="Pfam" id="PF03235">
    <property type="entry name" value="GmrSD_N"/>
    <property type="match status" value="1"/>
</dbReference>
<proteinExistence type="predicted"/>
<protein>
    <recommendedName>
        <fullName evidence="5">DUF262 domain-containing protein</fullName>
    </recommendedName>
</protein>
<evidence type="ECO:0000313" key="3">
    <source>
        <dbReference type="EMBL" id="ANB51386.1"/>
    </source>
</evidence>
<dbReference type="AlphaFoldDB" id="A0AAC9FK87"/>
<dbReference type="EMBL" id="CP014774">
    <property type="protein sequence ID" value="ANB51386.1"/>
    <property type="molecule type" value="Genomic_DNA"/>
</dbReference>
<dbReference type="InterPro" id="IPR011089">
    <property type="entry name" value="GmrSD_C"/>
</dbReference>
<feature type="domain" description="GmrSD restriction endonucleases C-terminal" evidence="2">
    <location>
        <begin position="555"/>
        <end position="677"/>
    </location>
</feature>
<evidence type="ECO:0000259" key="1">
    <source>
        <dbReference type="Pfam" id="PF03235"/>
    </source>
</evidence>
<reference evidence="3 4" key="1">
    <citation type="journal article" date="2016" name="J. Clin. Microbiol.">
        <title>Detection and Whole-Genome Sequencing of Carbapenemase-Producing Aeromonas hydrophila Isolates from Routine Perirectal Surveillance Culture.</title>
        <authorList>
            <person name="Hughes H.Y."/>
            <person name="Conlan S.P."/>
            <person name="Lau A.F."/>
            <person name="Dekker J.P."/>
            <person name="Michelin A.V."/>
            <person name="Youn J.H."/>
            <person name="Henderson D.K."/>
            <person name="Frank K.M."/>
            <person name="Segre J.A."/>
            <person name="Palmore T.N."/>
        </authorList>
    </citation>
    <scope>NUCLEOTIDE SEQUENCE [LARGE SCALE GENOMIC DNA]</scope>
    <source>
        <strain evidence="3 4">AVNIH1</strain>
    </source>
</reference>
<dbReference type="PANTHER" id="PTHR35149">
    <property type="entry name" value="SLL5132 PROTEIN"/>
    <property type="match status" value="1"/>
</dbReference>
<feature type="domain" description="GmrSD restriction endonucleases N-terminal" evidence="1">
    <location>
        <begin position="12"/>
        <end position="215"/>
    </location>
</feature>
<evidence type="ECO:0008006" key="5">
    <source>
        <dbReference type="Google" id="ProtNLM"/>
    </source>
</evidence>
<name>A0AAC9FK87_AERVE</name>
<dbReference type="InterPro" id="IPR004919">
    <property type="entry name" value="GmrSD_N"/>
</dbReference>
<evidence type="ECO:0000259" key="2">
    <source>
        <dbReference type="Pfam" id="PF07510"/>
    </source>
</evidence>
<sequence>MSDAGVCPFSIRALLEDSARYLVPMYQRNYAWGEGEITQLLQDVLDYQQKSVGAKEQQTYYIGTLVVFARDDGSFEVIDGQQRFTTLSLLANWLKHHAKDSVDMSWYQTINLAFESRPISSHTFERLWQGVAPHDLRGSAFNEGLVNGFELIGKAMADLGLVGAKLTAFCDYLFTHVQVSRIEVPKDTDLNHFFEAMNNRGEQLEKHEVIKARLMETLNQIPEEEHRRQSIHILTRVWDACANMERYIQYGFTPQERHRLFGESDWGQFVPRDFAHLLDLLGSPNTADAADKNGATAASQGRTLLAILQDDKLDGEQTVEEESAGSERFNSVINFSNFLLHVLRLVSRDPGDTEGVPLDDKQLVDQFEIRVIRQPDPVAAVKRFIYGLLKSKYLFDQFIIKREFADGKDGWSLKRLHWYSEKSVSYINTFDKDENENGFSGVNRRILMLLSAFHVSTPTLVYKHWLNGALRYLFDNCHPDQPVEAGAYLSYLESQARRFVFQRFLAPGEGASYYQMLYLDNALLPAINVDESWHKVITSRLRFGHIENNFVFNFLDYLLWVTNRNQDKDRDMELYRRFEFTFRSSVEHFSPQHPMDGYKPVEQSALHSFGNLCLISHSKNSRLSNFQPQQKQEHFEASLANNQIDSLKLLAMIRLMKEKGRWQEDEIAEHQKQMLQVLLSSQIVQ</sequence>
<gene>
    <name evidence="3" type="ORF">WM43_01185</name>
</gene>
<dbReference type="PANTHER" id="PTHR35149:SF2">
    <property type="entry name" value="DUF262 DOMAIN-CONTAINING PROTEIN"/>
    <property type="match status" value="1"/>
</dbReference>
<accession>A0AAC9FK87</accession>
<evidence type="ECO:0000313" key="4">
    <source>
        <dbReference type="Proteomes" id="UP000076809"/>
    </source>
</evidence>
<dbReference type="Proteomes" id="UP000076809">
    <property type="component" value="Chromosome"/>
</dbReference>
<dbReference type="Pfam" id="PF07510">
    <property type="entry name" value="GmrSD_C"/>
    <property type="match status" value="1"/>
</dbReference>
<organism evidence="3 4">
    <name type="scientific">Aeromonas veronii</name>
    <dbReference type="NCBI Taxonomy" id="654"/>
    <lineage>
        <taxon>Bacteria</taxon>
        <taxon>Pseudomonadati</taxon>
        <taxon>Pseudomonadota</taxon>
        <taxon>Gammaproteobacteria</taxon>
        <taxon>Aeromonadales</taxon>
        <taxon>Aeromonadaceae</taxon>
        <taxon>Aeromonas</taxon>
    </lineage>
</organism>
<dbReference type="RefSeq" id="WP_064337878.1">
    <property type="nucleotide sequence ID" value="NZ_CP014774.1"/>
</dbReference>